<sequence>MKDDVSIAQARSLVMALRGYTSELQQSIASAERHVQRLGPRAAGVLRYRQKAASLRRDLHEAKRLISRLHQRFPILHDATRIALSGEHVQRQAVRHRIENDSPRRGDAVISFTRQWGPPVGGGPHAPSPPGHRDGRS</sequence>
<dbReference type="STRING" id="948102.BKG76_11310"/>
<organism evidence="3 4">
    <name type="scientific">Mycobacteroides franklinii</name>
    <dbReference type="NCBI Taxonomy" id="948102"/>
    <lineage>
        <taxon>Bacteria</taxon>
        <taxon>Bacillati</taxon>
        <taxon>Actinomycetota</taxon>
        <taxon>Actinomycetes</taxon>
        <taxon>Mycobacteriales</taxon>
        <taxon>Mycobacteriaceae</taxon>
        <taxon>Mycobacteroides</taxon>
    </lineage>
</organism>
<keyword evidence="1" id="KW-0175">Coiled coil</keyword>
<gene>
    <name evidence="3" type="ORF">BKG76_11310</name>
</gene>
<protein>
    <submittedName>
        <fullName evidence="3">Uncharacterized protein</fullName>
    </submittedName>
</protein>
<evidence type="ECO:0000313" key="3">
    <source>
        <dbReference type="EMBL" id="OHU21255.1"/>
    </source>
</evidence>
<feature type="coiled-coil region" evidence="1">
    <location>
        <begin position="45"/>
        <end position="72"/>
    </location>
</feature>
<feature type="region of interest" description="Disordered" evidence="2">
    <location>
        <begin position="113"/>
        <end position="137"/>
    </location>
</feature>
<reference evidence="3 4" key="1">
    <citation type="submission" date="2016-10" db="EMBL/GenBank/DDBJ databases">
        <title>Evaluation of Human, Veterinary and Environmental Mycobacterium chelonae Isolates by Core Genome Phylogenomic Analysis, Targeted Gene Comparison, and Anti-microbial Susceptibility Patterns: A Tale of Mistaken Identities.</title>
        <authorList>
            <person name="Fogelson S.B."/>
            <person name="Camus A.C."/>
            <person name="Lorenz W."/>
            <person name="Vasireddy R."/>
            <person name="Vasireddy S."/>
            <person name="Smith T."/>
            <person name="Brown-Elliott B.A."/>
            <person name="Wallace R.J.Jr."/>
            <person name="Hasan N.A."/>
            <person name="Reischl U."/>
            <person name="Sanchez S."/>
        </authorList>
    </citation>
    <scope>NUCLEOTIDE SEQUENCE [LARGE SCALE GENOMIC DNA]</scope>
    <source>
        <strain evidence="3 4">1559</strain>
    </source>
</reference>
<dbReference type="Proteomes" id="UP000179616">
    <property type="component" value="Unassembled WGS sequence"/>
</dbReference>
<comment type="caution">
    <text evidence="3">The sequence shown here is derived from an EMBL/GenBank/DDBJ whole genome shotgun (WGS) entry which is preliminary data.</text>
</comment>
<name>A0A1S1L754_9MYCO</name>
<dbReference type="EMBL" id="MLIK01000019">
    <property type="protein sequence ID" value="OHU21255.1"/>
    <property type="molecule type" value="Genomic_DNA"/>
</dbReference>
<evidence type="ECO:0000256" key="1">
    <source>
        <dbReference type="SAM" id="Coils"/>
    </source>
</evidence>
<accession>A0A1S1L754</accession>
<evidence type="ECO:0000256" key="2">
    <source>
        <dbReference type="SAM" id="MobiDB-lite"/>
    </source>
</evidence>
<evidence type="ECO:0000313" key="4">
    <source>
        <dbReference type="Proteomes" id="UP000179616"/>
    </source>
</evidence>
<proteinExistence type="predicted"/>
<dbReference type="AlphaFoldDB" id="A0A1S1L754"/>